<name>T1UDF4_HELPX</name>
<evidence type="ECO:0000313" key="2">
    <source>
        <dbReference type="EMBL" id="AGT74932.1"/>
    </source>
</evidence>
<keyword evidence="1" id="KW-0472">Membrane</keyword>
<feature type="transmembrane region" description="Helical" evidence="1">
    <location>
        <begin position="12"/>
        <end position="30"/>
    </location>
</feature>
<proteinExistence type="predicted"/>
<dbReference type="EMBL" id="CP006691">
    <property type="protein sequence ID" value="AGT74932.1"/>
    <property type="molecule type" value="Genomic_DNA"/>
</dbReference>
<keyword evidence="1" id="KW-1133">Transmembrane helix</keyword>
<gene>
    <name evidence="2" type="ORF">HPSA20_1725</name>
</gene>
<organism evidence="2 3">
    <name type="scientific">Helicobacter pylori SouthAfrica20</name>
    <dbReference type="NCBI Taxonomy" id="1352356"/>
    <lineage>
        <taxon>Bacteria</taxon>
        <taxon>Pseudomonadati</taxon>
        <taxon>Campylobacterota</taxon>
        <taxon>Epsilonproteobacteria</taxon>
        <taxon>Campylobacterales</taxon>
        <taxon>Helicobacteraceae</taxon>
        <taxon>Helicobacter</taxon>
    </lineage>
</organism>
<dbReference type="KEGG" id="hpys:HPSA20_1725"/>
<accession>T1UDF4</accession>
<dbReference type="AlphaFoldDB" id="T1UDF4"/>
<keyword evidence="1" id="KW-0812">Transmembrane</keyword>
<dbReference type="HOGENOM" id="CLU_118518_0_0_7"/>
<dbReference type="Proteomes" id="UP000015920">
    <property type="component" value="Chromosome"/>
</dbReference>
<evidence type="ECO:0000256" key="1">
    <source>
        <dbReference type="SAM" id="Phobius"/>
    </source>
</evidence>
<evidence type="ECO:0000313" key="3">
    <source>
        <dbReference type="Proteomes" id="UP000015920"/>
    </source>
</evidence>
<dbReference type="PATRIC" id="fig|1352356.3.peg.1685"/>
<sequence>MKLLGYTSNSVLNFFVILSFITVGLVFFFLRSQPTSVISKENIPKIELENFKAFQINDKILDLSIEGKKALQYDDYEIFFDSKISHYDEDTIESVESPKAKRQQDLYFFPNGVTYTRSDDSSFWSETGIYNHKEQNFKGKGRFILTSKDSKIEGLDISYSHALAIIEAQSIQANLFLDEIKQSQKERKNSPLLKEGFNALVVFFGVLFWDFERDGRAKNRQ</sequence>
<reference evidence="2 3" key="1">
    <citation type="journal article" date="2013" name="Genome Announc.">
        <title>Genome Sequences of Three hpAfrica2 Strains of Helicobacter pylori.</title>
        <authorList>
            <person name="Duncan S.S."/>
            <person name="Bertoli M.T."/>
            <person name="Kersulyte D."/>
            <person name="Valk P.L."/>
            <person name="Tamma S."/>
            <person name="Segal I."/>
            <person name="McClain M.S."/>
            <person name="Cover T.L."/>
            <person name="Berg D.E."/>
        </authorList>
    </citation>
    <scope>NUCLEOTIDE SEQUENCE [LARGE SCALE GENOMIC DNA]</scope>
    <source>
        <strain evidence="2">SouthAfrica20</strain>
    </source>
</reference>
<protein>
    <submittedName>
        <fullName evidence="2">Uncharacterized protein</fullName>
    </submittedName>
</protein>